<proteinExistence type="predicted"/>
<sequence length="155" mass="17819">MVTDPDEMQTQDTSKAYEQVKIEEEKPDFVNCSDEADKHEHAESFASCGKTALEDTAISARDLNKIQEGKSKRMELCFKMYSFEHSRRSVPYTGVSFALLVPDRHLEVDSDTLTTPTIAFDKPRGFILDMLNLWMQLCKVYVSNLSSMWEEHKNL</sequence>
<protein>
    <submittedName>
        <fullName evidence="2">Uncharacterized protein</fullName>
    </submittedName>
</protein>
<accession>A0ABP1BS45</accession>
<feature type="region of interest" description="Disordered" evidence="1">
    <location>
        <begin position="1"/>
        <end position="20"/>
    </location>
</feature>
<organism evidence="2 3">
    <name type="scientific">Sphagnum jensenii</name>
    <dbReference type="NCBI Taxonomy" id="128206"/>
    <lineage>
        <taxon>Eukaryota</taxon>
        <taxon>Viridiplantae</taxon>
        <taxon>Streptophyta</taxon>
        <taxon>Embryophyta</taxon>
        <taxon>Bryophyta</taxon>
        <taxon>Sphagnophytina</taxon>
        <taxon>Sphagnopsida</taxon>
        <taxon>Sphagnales</taxon>
        <taxon>Sphagnaceae</taxon>
        <taxon>Sphagnum</taxon>
    </lineage>
</organism>
<reference evidence="2" key="1">
    <citation type="submission" date="2024-03" db="EMBL/GenBank/DDBJ databases">
        <authorList>
            <consortium name="ELIXIR-Norway"/>
            <consortium name="Elixir Norway"/>
        </authorList>
    </citation>
    <scope>NUCLEOTIDE SEQUENCE</scope>
</reference>
<evidence type="ECO:0000313" key="3">
    <source>
        <dbReference type="Proteomes" id="UP001497522"/>
    </source>
</evidence>
<gene>
    <name evidence="2" type="ORF">CSSPJE1EN2_LOCUS20345</name>
</gene>
<dbReference type="Proteomes" id="UP001497522">
    <property type="component" value="Chromosome 6"/>
</dbReference>
<keyword evidence="3" id="KW-1185">Reference proteome</keyword>
<name>A0ABP1BS45_9BRYO</name>
<evidence type="ECO:0000256" key="1">
    <source>
        <dbReference type="SAM" id="MobiDB-lite"/>
    </source>
</evidence>
<evidence type="ECO:0000313" key="2">
    <source>
        <dbReference type="EMBL" id="CAK9878559.1"/>
    </source>
</evidence>
<dbReference type="EMBL" id="OZ023707">
    <property type="protein sequence ID" value="CAK9878559.1"/>
    <property type="molecule type" value="Genomic_DNA"/>
</dbReference>